<comment type="caution">
    <text evidence="1">The sequence shown here is derived from an EMBL/GenBank/DDBJ whole genome shotgun (WGS) entry which is preliminary data.</text>
</comment>
<gene>
    <name evidence="1" type="ORF">I8J31_03960</name>
</gene>
<dbReference type="SUPFAM" id="SSF53822">
    <property type="entry name" value="Periplasmic binding protein-like I"/>
    <property type="match status" value="1"/>
</dbReference>
<protein>
    <submittedName>
        <fullName evidence="1">Transporter substrate-binding domain-containing protein</fullName>
    </submittedName>
</protein>
<evidence type="ECO:0000313" key="1">
    <source>
        <dbReference type="EMBL" id="MBJ7536830.1"/>
    </source>
</evidence>
<dbReference type="AlphaFoldDB" id="A0A934MYU3"/>
<dbReference type="Pfam" id="PF13433">
    <property type="entry name" value="Peripla_BP_5"/>
    <property type="match status" value="1"/>
</dbReference>
<sequence>MKSLKATKAGYPVGLLFSQHSLTAAVEQTQKQATLLAIEEINGVGGINGIPLAPFSMSIGPEPKDYQGAVQHMCDTNQANVIFGPHMSNSRKAVLPIVENKGALLFYPTLYEGFEYSSNCFYTGAAPNQNSFQLAKYVIENYGKRVLFIGSNYIYAHESNRIMQELFEQIGGEVLDSLYFPLNSSSEDFDYAIQRAEALAPDVIYSTVVGKDTTTFYEAYGRSKLQREITPIVSLATNESDISMMSADAAEGHISAAPYFESLASEKNQLFVQQYKQRFGDNSPITAGAESAYFQAHLFAIAARQSVDLTLESIVGNLGGATFDAPQGRVQIHSDNHHTYLWPRIAKVNHNRRFEIIDVASQAVCPEPYLIRYNFSNNKTNDYE</sequence>
<keyword evidence="2" id="KW-1185">Reference proteome</keyword>
<accession>A0A934MYU3</accession>
<evidence type="ECO:0000313" key="2">
    <source>
        <dbReference type="Proteomes" id="UP000628710"/>
    </source>
</evidence>
<dbReference type="PANTHER" id="PTHR47628">
    <property type="match status" value="1"/>
</dbReference>
<name>A0A934MYU3_9GAMM</name>
<dbReference type="PANTHER" id="PTHR47628:SF1">
    <property type="entry name" value="ALIPHATIC AMIDASE EXPRESSION-REGULATING PROTEIN"/>
    <property type="match status" value="1"/>
</dbReference>
<dbReference type="GO" id="GO:0033218">
    <property type="term" value="F:amide binding"/>
    <property type="evidence" value="ECO:0007669"/>
    <property type="project" value="InterPro"/>
</dbReference>
<dbReference type="InterPro" id="IPR028082">
    <property type="entry name" value="Peripla_BP_I"/>
</dbReference>
<dbReference type="Proteomes" id="UP000628710">
    <property type="component" value="Unassembled WGS sequence"/>
</dbReference>
<dbReference type="RefSeq" id="WP_199466993.1">
    <property type="nucleotide sequence ID" value="NZ_JAEMNX010000002.1"/>
</dbReference>
<dbReference type="Gene3D" id="3.40.50.2300">
    <property type="match status" value="2"/>
</dbReference>
<dbReference type="InterPro" id="IPR039570">
    <property type="entry name" value="AmiC_PBP1"/>
</dbReference>
<organism evidence="1 2">
    <name type="scientific">Marinomonas transparens</name>
    <dbReference type="NCBI Taxonomy" id="2795388"/>
    <lineage>
        <taxon>Bacteria</taxon>
        <taxon>Pseudomonadati</taxon>
        <taxon>Pseudomonadota</taxon>
        <taxon>Gammaproteobacteria</taxon>
        <taxon>Oceanospirillales</taxon>
        <taxon>Oceanospirillaceae</taxon>
        <taxon>Marinomonas</taxon>
    </lineage>
</organism>
<dbReference type="EMBL" id="JAEMNX010000002">
    <property type="protein sequence ID" value="MBJ7536830.1"/>
    <property type="molecule type" value="Genomic_DNA"/>
</dbReference>
<proteinExistence type="predicted"/>
<dbReference type="CDD" id="cd06357">
    <property type="entry name" value="PBP1_AmiC"/>
    <property type="match status" value="1"/>
</dbReference>
<reference evidence="1" key="1">
    <citation type="submission" date="2020-12" db="EMBL/GenBank/DDBJ databases">
        <title>Marinomonas arctica sp. nov., a psychrotolerant bacterium isolated from the Arctic.</title>
        <authorList>
            <person name="Zhang Y."/>
        </authorList>
    </citation>
    <scope>NUCLEOTIDE SEQUENCE</scope>
    <source>
        <strain evidence="1">C1424</strain>
    </source>
</reference>